<evidence type="ECO:0000256" key="8">
    <source>
        <dbReference type="ARBA" id="ARBA00022840"/>
    </source>
</evidence>
<reference evidence="17 18" key="1">
    <citation type="submission" date="2016-08" db="EMBL/GenBank/DDBJ databases">
        <title>Complete genome sequence of Streptomyces agglomeratus strain 6-3-2, a novel anti-MRSA actinomycete isolated from Wuli of Tebit, China.</title>
        <authorList>
            <person name="Chen X."/>
        </authorList>
    </citation>
    <scope>NUCLEOTIDE SEQUENCE [LARGE SCALE GENOMIC DNA]</scope>
    <source>
        <strain evidence="17 18">6-3-2</strain>
    </source>
</reference>
<dbReference type="GO" id="GO:0046872">
    <property type="term" value="F:metal ion binding"/>
    <property type="evidence" value="ECO:0007669"/>
    <property type="project" value="UniProtKB-KW"/>
</dbReference>
<dbReference type="InterPro" id="IPR000014">
    <property type="entry name" value="PAS"/>
</dbReference>
<dbReference type="CDD" id="cd00130">
    <property type="entry name" value="PAS"/>
    <property type="match status" value="2"/>
</dbReference>
<dbReference type="GO" id="GO:0006355">
    <property type="term" value="P:regulation of DNA-templated transcription"/>
    <property type="evidence" value="ECO:0007669"/>
    <property type="project" value="InterPro"/>
</dbReference>
<dbReference type="GO" id="GO:0004722">
    <property type="term" value="F:protein serine/threonine phosphatase activity"/>
    <property type="evidence" value="ECO:0007669"/>
    <property type="project" value="UniProtKB-EC"/>
</dbReference>
<organism evidence="17 18">
    <name type="scientific">Streptomyces agglomeratus</name>
    <dbReference type="NCBI Taxonomy" id="285458"/>
    <lineage>
        <taxon>Bacteria</taxon>
        <taxon>Bacillati</taxon>
        <taxon>Actinomycetota</taxon>
        <taxon>Actinomycetes</taxon>
        <taxon>Kitasatosporales</taxon>
        <taxon>Streptomycetaceae</taxon>
        <taxon>Streptomyces</taxon>
    </lineage>
</organism>
<feature type="domain" description="PAS" evidence="16">
    <location>
        <begin position="136"/>
        <end position="206"/>
    </location>
</feature>
<dbReference type="Gene3D" id="3.30.450.40">
    <property type="match status" value="1"/>
</dbReference>
<dbReference type="FunFam" id="3.60.40.10:FF:000005">
    <property type="entry name" value="Serine/threonine protein phosphatase"/>
    <property type="match status" value="1"/>
</dbReference>
<keyword evidence="5" id="KW-0547">Nucleotide-binding</keyword>
<feature type="domain" description="PAS" evidence="16">
    <location>
        <begin position="30"/>
        <end position="84"/>
    </location>
</feature>
<evidence type="ECO:0000256" key="14">
    <source>
        <dbReference type="ARBA" id="ARBA00075117"/>
    </source>
</evidence>
<evidence type="ECO:0000313" key="17">
    <source>
        <dbReference type="EMBL" id="OEJ23787.1"/>
    </source>
</evidence>
<dbReference type="Pfam" id="PF00989">
    <property type="entry name" value="PAS"/>
    <property type="match status" value="1"/>
</dbReference>
<dbReference type="Proteomes" id="UP000095759">
    <property type="component" value="Unassembled WGS sequence"/>
</dbReference>
<dbReference type="NCBIfam" id="TIGR00229">
    <property type="entry name" value="sensory_box"/>
    <property type="match status" value="2"/>
</dbReference>
<dbReference type="RefSeq" id="WP_069925709.1">
    <property type="nucleotide sequence ID" value="NZ_MEHI01000001.1"/>
</dbReference>
<dbReference type="SUPFAM" id="SSF55785">
    <property type="entry name" value="PYP-like sensor domain (PAS domain)"/>
    <property type="match status" value="2"/>
</dbReference>
<proteinExistence type="predicted"/>
<dbReference type="SUPFAM" id="SSF55781">
    <property type="entry name" value="GAF domain-like"/>
    <property type="match status" value="1"/>
</dbReference>
<keyword evidence="18" id="KW-1185">Reference proteome</keyword>
<evidence type="ECO:0000256" key="2">
    <source>
        <dbReference type="ARBA" id="ARBA00022553"/>
    </source>
</evidence>
<evidence type="ECO:0000313" key="18">
    <source>
        <dbReference type="Proteomes" id="UP000095759"/>
    </source>
</evidence>
<keyword evidence="6" id="KW-0418">Kinase</keyword>
<dbReference type="Pfam" id="PF07228">
    <property type="entry name" value="SpoIIE"/>
    <property type="match status" value="1"/>
</dbReference>
<dbReference type="OrthoDB" id="118142at2"/>
<comment type="catalytic activity">
    <reaction evidence="12">
        <text>O-phospho-L-seryl-[protein] + H2O = L-seryl-[protein] + phosphate</text>
        <dbReference type="Rhea" id="RHEA:20629"/>
        <dbReference type="Rhea" id="RHEA-COMP:9863"/>
        <dbReference type="Rhea" id="RHEA-COMP:11604"/>
        <dbReference type="ChEBI" id="CHEBI:15377"/>
        <dbReference type="ChEBI" id="CHEBI:29999"/>
        <dbReference type="ChEBI" id="CHEBI:43474"/>
        <dbReference type="ChEBI" id="CHEBI:83421"/>
        <dbReference type="EC" id="3.1.3.16"/>
    </reaction>
</comment>
<dbReference type="GO" id="GO:0016301">
    <property type="term" value="F:kinase activity"/>
    <property type="evidence" value="ECO:0007669"/>
    <property type="project" value="UniProtKB-KW"/>
</dbReference>
<keyword evidence="9" id="KW-0460">Magnesium</keyword>
<evidence type="ECO:0000256" key="10">
    <source>
        <dbReference type="ARBA" id="ARBA00022912"/>
    </source>
</evidence>
<dbReference type="EC" id="3.1.3.16" evidence="1"/>
<dbReference type="STRING" id="285458.BGM19_32640"/>
<dbReference type="PANTHER" id="PTHR43156">
    <property type="entry name" value="STAGE II SPORULATION PROTEIN E-RELATED"/>
    <property type="match status" value="1"/>
</dbReference>
<gene>
    <name evidence="17" type="ORF">AS594_04135</name>
</gene>
<dbReference type="InterPro" id="IPR036457">
    <property type="entry name" value="PPM-type-like_dom_sf"/>
</dbReference>
<dbReference type="InterPro" id="IPR052016">
    <property type="entry name" value="Bact_Sigma-Reg"/>
</dbReference>
<evidence type="ECO:0000259" key="16">
    <source>
        <dbReference type="PROSITE" id="PS50112"/>
    </source>
</evidence>
<dbReference type="GO" id="GO:0005524">
    <property type="term" value="F:ATP binding"/>
    <property type="evidence" value="ECO:0007669"/>
    <property type="project" value="UniProtKB-KW"/>
</dbReference>
<dbReference type="SMART" id="SM00331">
    <property type="entry name" value="PP2C_SIG"/>
    <property type="match status" value="1"/>
</dbReference>
<keyword evidence="8" id="KW-0067">ATP-binding</keyword>
<dbReference type="Gene3D" id="3.60.40.10">
    <property type="entry name" value="PPM-type phosphatase domain"/>
    <property type="match status" value="1"/>
</dbReference>
<keyword evidence="4" id="KW-0479">Metal-binding</keyword>
<evidence type="ECO:0000256" key="3">
    <source>
        <dbReference type="ARBA" id="ARBA00022679"/>
    </source>
</evidence>
<comment type="function">
    <text evidence="13">Primarily acts as an independent SigF regulator that is sensitive to the osmosensory signal, mediating the cross talk of PknD with the SigF regulon. Possesses both phosphatase and kinase activities. The kinase domain functions as a classic anti-sigma factor-like kinase to phosphorylate the anti-anti-sigma factor domain at the canonical regulatory site, and the phosphatase domain antagonizes this activity.</text>
</comment>
<dbReference type="SMART" id="SM00065">
    <property type="entry name" value="GAF"/>
    <property type="match status" value="1"/>
</dbReference>
<evidence type="ECO:0000256" key="7">
    <source>
        <dbReference type="ARBA" id="ARBA00022801"/>
    </source>
</evidence>
<keyword evidence="3" id="KW-0808">Transferase</keyword>
<keyword evidence="11" id="KW-0464">Manganese</keyword>
<dbReference type="PANTHER" id="PTHR43156:SF2">
    <property type="entry name" value="STAGE II SPORULATION PROTEIN E"/>
    <property type="match status" value="1"/>
</dbReference>
<evidence type="ECO:0000256" key="12">
    <source>
        <dbReference type="ARBA" id="ARBA00047761"/>
    </source>
</evidence>
<keyword evidence="7" id="KW-0378">Hydrolase</keyword>
<dbReference type="Gene3D" id="3.30.450.20">
    <property type="entry name" value="PAS domain"/>
    <property type="match status" value="2"/>
</dbReference>
<evidence type="ECO:0000256" key="4">
    <source>
        <dbReference type="ARBA" id="ARBA00022723"/>
    </source>
</evidence>
<dbReference type="EMBL" id="MEHJ01000001">
    <property type="protein sequence ID" value="OEJ23787.1"/>
    <property type="molecule type" value="Genomic_DNA"/>
</dbReference>
<evidence type="ECO:0000256" key="9">
    <source>
        <dbReference type="ARBA" id="ARBA00022842"/>
    </source>
</evidence>
<evidence type="ECO:0000256" key="5">
    <source>
        <dbReference type="ARBA" id="ARBA00022741"/>
    </source>
</evidence>
<accession>A0A1E5P2S0</accession>
<keyword evidence="10" id="KW-0904">Protein phosphatase</keyword>
<dbReference type="InterPro" id="IPR003018">
    <property type="entry name" value="GAF"/>
</dbReference>
<dbReference type="InterPro" id="IPR035965">
    <property type="entry name" value="PAS-like_dom_sf"/>
</dbReference>
<dbReference type="InterPro" id="IPR029016">
    <property type="entry name" value="GAF-like_dom_sf"/>
</dbReference>
<evidence type="ECO:0000256" key="6">
    <source>
        <dbReference type="ARBA" id="ARBA00022777"/>
    </source>
</evidence>
<dbReference type="Pfam" id="PF08448">
    <property type="entry name" value="PAS_4"/>
    <property type="match status" value="1"/>
</dbReference>
<dbReference type="SUPFAM" id="SSF81606">
    <property type="entry name" value="PP2C-like"/>
    <property type="match status" value="1"/>
</dbReference>
<comment type="caution">
    <text evidence="17">The sequence shown here is derived from an EMBL/GenBank/DDBJ whole genome shotgun (WGS) entry which is preliminary data.</text>
</comment>
<dbReference type="FunFam" id="3.30.450.40:FF:000035">
    <property type="entry name" value="PAS sensor protein"/>
    <property type="match status" value="1"/>
</dbReference>
<name>A0A1E5P2S0_9ACTN</name>
<dbReference type="InterPro" id="IPR013656">
    <property type="entry name" value="PAS_4"/>
</dbReference>
<dbReference type="PROSITE" id="PS50112">
    <property type="entry name" value="PAS"/>
    <property type="match status" value="2"/>
</dbReference>
<evidence type="ECO:0000256" key="1">
    <source>
        <dbReference type="ARBA" id="ARBA00013081"/>
    </source>
</evidence>
<keyword evidence="2" id="KW-0597">Phosphoprotein</keyword>
<dbReference type="AlphaFoldDB" id="A0A1E5P2S0"/>
<dbReference type="InterPro" id="IPR001932">
    <property type="entry name" value="PPM-type_phosphatase-like_dom"/>
</dbReference>
<evidence type="ECO:0000256" key="13">
    <source>
        <dbReference type="ARBA" id="ARBA00056274"/>
    </source>
</evidence>
<dbReference type="Pfam" id="PF01590">
    <property type="entry name" value="GAF"/>
    <property type="match status" value="1"/>
</dbReference>
<protein>
    <recommendedName>
        <fullName evidence="1">protein-serine/threonine phosphatase</fullName>
        <ecNumber evidence="1">3.1.3.16</ecNumber>
    </recommendedName>
    <alternativeName>
        <fullName evidence="15">Protein-serine/threonine phosphatase</fullName>
    </alternativeName>
    <alternativeName>
        <fullName evidence="14">Serine/threonine-protein kinase</fullName>
    </alternativeName>
</protein>
<dbReference type="SMART" id="SM00091">
    <property type="entry name" value="PAS"/>
    <property type="match status" value="2"/>
</dbReference>
<sequence length="699" mass="74101">MDEQTPIGELISGAAQDAGGWLGALEVAQVATSPDGTIVRWNHVAQQLLGYTPPEVMGRHIADLLHPGADRSLGRSLWETAATGRGVMGTVTAWHREGHPLELEIWACPVHSGRLGASSVLVFAADAHAARRIRGSSAVWDGLFSRSPVGIAVLDTHLRFLQVNPALEAMNGLPESAHVGRRLAELLPEVNAGEMEEAMRQVLSTGEPVLDRRRVGRTPADPEHDRVWSCSYVRVEDPGGRPIGVIASLLDITEQQRAHTEAEAGRRRLALLSEASVRMGASLELERTAQELADLAAPDLADAVTVDILDTLARGDEPGMGLGGGVALRRLGKAPLTGSDITDILAPLGRTLAFPAAAPYTQALAARQPFLIARLDERAIAPAARHSTAPAQLLRAGVHSFMMVPLVARDLVLGVATFYRTGSAGPFGSDDVTLAGELAARAAVSIDNARLYHREHETAVVLQRSMLPQHITPPPGVEVAHRYLPASDVNEVGGDWYDVLHLPDGKAALLIGDVMGHGIAAAAVMGRLSATVRALARLDMPPTDLLHHLEATLADLAEPMLATFLYAVCDPATGRCTITRAGHPPPAAAAPDGTVRLLKTPPGAPLGVGGIDFTTTDVVLPRGSVLVLYTDGLIEARGSDIDQRLTDLTRLLTEPQRPLDHLCDSLITRLVPASADDDIALLTARIGTTLRPYPADGHS</sequence>
<evidence type="ECO:0000256" key="15">
    <source>
        <dbReference type="ARBA" id="ARBA00081350"/>
    </source>
</evidence>
<evidence type="ECO:0000256" key="11">
    <source>
        <dbReference type="ARBA" id="ARBA00023211"/>
    </source>
</evidence>
<dbReference type="InterPro" id="IPR013767">
    <property type="entry name" value="PAS_fold"/>
</dbReference>